<organism evidence="6 7">
    <name type="scientific">Sulfuricurvum kujiense (strain ATCC BAA-921 / DSM 16994 / JCM 11577 / YK-1)</name>
    <dbReference type="NCBI Taxonomy" id="709032"/>
    <lineage>
        <taxon>Bacteria</taxon>
        <taxon>Pseudomonadati</taxon>
        <taxon>Campylobacterota</taxon>
        <taxon>Epsilonproteobacteria</taxon>
        <taxon>Campylobacterales</taxon>
        <taxon>Sulfurimonadaceae</taxon>
        <taxon>Sulfuricurvum</taxon>
    </lineage>
</organism>
<sequence>MKLLSLNRNIIALGANSFFTDFSTEMILPLLPIFLERFLHATKSEIGLIEGAAEFGVAMLIALSGFYSDRLGKRKGIVVLGYGLSNLIKPLAFFAQSATMIATIRIGDRLSKGIRVAPRDALISASTPKEISGFVFGFHKMMDGAGALAGSLSAFCVLWFWGNSEESFRTVFALSLIPGLISMAILIFLVTDTPFKPSAERRFRPESLSKPFYWLVGFQSLFSLFAMNYSFMLLKAENNGLALAMIPLAYALYNLTQSAFAIPIGKLSDRFGKPALLSVVYLAFGLGALSIAAESIYGVWIAFAIYGFFAGGFNALAKAVISDTAPLELKATAYGIYYTAVGFSTLISLVCAGWLWDHIGSSVVFWIASIAAIILSIALFLMRNRLKA</sequence>
<feature type="transmembrane region" description="Helical" evidence="4">
    <location>
        <begin position="333"/>
        <end position="356"/>
    </location>
</feature>
<feature type="transmembrane region" description="Helical" evidence="4">
    <location>
        <begin position="299"/>
        <end position="321"/>
    </location>
</feature>
<dbReference type="PANTHER" id="PTHR23518:SF2">
    <property type="entry name" value="MAJOR FACILITATOR SUPERFAMILY TRANSPORTER"/>
    <property type="match status" value="1"/>
</dbReference>
<evidence type="ECO:0000313" key="7">
    <source>
        <dbReference type="Proteomes" id="UP000008721"/>
    </source>
</evidence>
<evidence type="ECO:0000259" key="5">
    <source>
        <dbReference type="PROSITE" id="PS50850"/>
    </source>
</evidence>
<feature type="transmembrane region" description="Helical" evidence="4">
    <location>
        <begin position="12"/>
        <end position="35"/>
    </location>
</feature>
<evidence type="ECO:0000313" key="6">
    <source>
        <dbReference type="EMBL" id="ADR33910.1"/>
    </source>
</evidence>
<dbReference type="CDD" id="cd17370">
    <property type="entry name" value="MFS_MJ1317_like"/>
    <property type="match status" value="1"/>
</dbReference>
<keyword evidence="7" id="KW-1185">Reference proteome</keyword>
<dbReference type="Gene3D" id="1.20.1250.20">
    <property type="entry name" value="MFS general substrate transporter like domains"/>
    <property type="match status" value="2"/>
</dbReference>
<dbReference type="AlphaFoldDB" id="E4TXK1"/>
<dbReference type="SUPFAM" id="SSF103473">
    <property type="entry name" value="MFS general substrate transporter"/>
    <property type="match status" value="1"/>
</dbReference>
<keyword evidence="2 4" id="KW-1133">Transmembrane helix</keyword>
<evidence type="ECO:0000256" key="3">
    <source>
        <dbReference type="ARBA" id="ARBA00023136"/>
    </source>
</evidence>
<dbReference type="GO" id="GO:0022857">
    <property type="term" value="F:transmembrane transporter activity"/>
    <property type="evidence" value="ECO:0007669"/>
    <property type="project" value="InterPro"/>
</dbReference>
<feature type="transmembrane region" description="Helical" evidence="4">
    <location>
        <begin position="362"/>
        <end position="382"/>
    </location>
</feature>
<proteinExistence type="predicted"/>
<name>E4TXK1_SULKY</name>
<feature type="transmembrane region" description="Helical" evidence="4">
    <location>
        <begin position="274"/>
        <end position="293"/>
    </location>
</feature>
<gene>
    <name evidence="6" type="ordered locus">Sulku_1247</name>
</gene>
<dbReference type="OrthoDB" id="9803985at2"/>
<dbReference type="InterPro" id="IPR036259">
    <property type="entry name" value="MFS_trans_sf"/>
</dbReference>
<dbReference type="InterPro" id="IPR020846">
    <property type="entry name" value="MFS_dom"/>
</dbReference>
<accession>E4TXK1</accession>
<feature type="transmembrane region" description="Helical" evidence="4">
    <location>
        <begin position="212"/>
        <end position="234"/>
    </location>
</feature>
<feature type="transmembrane region" description="Helical" evidence="4">
    <location>
        <begin position="168"/>
        <end position="191"/>
    </location>
</feature>
<evidence type="ECO:0000256" key="4">
    <source>
        <dbReference type="SAM" id="Phobius"/>
    </source>
</evidence>
<feature type="transmembrane region" description="Helical" evidence="4">
    <location>
        <begin position="240"/>
        <end position="262"/>
    </location>
</feature>
<feature type="transmembrane region" description="Helical" evidence="4">
    <location>
        <begin position="47"/>
        <end position="67"/>
    </location>
</feature>
<dbReference type="STRING" id="709032.Sulku_1247"/>
<dbReference type="Pfam" id="PF07690">
    <property type="entry name" value="MFS_1"/>
    <property type="match status" value="1"/>
</dbReference>
<feature type="domain" description="Major facilitator superfamily (MFS) profile" evidence="5">
    <location>
        <begin position="9"/>
        <end position="387"/>
    </location>
</feature>
<dbReference type="HOGENOM" id="CLU_040020_1_0_7"/>
<dbReference type="InterPro" id="IPR011701">
    <property type="entry name" value="MFS"/>
</dbReference>
<evidence type="ECO:0000256" key="1">
    <source>
        <dbReference type="ARBA" id="ARBA00022692"/>
    </source>
</evidence>
<dbReference type="Proteomes" id="UP000008721">
    <property type="component" value="Chromosome"/>
</dbReference>
<dbReference type="eggNOG" id="COG2814">
    <property type="taxonomic scope" value="Bacteria"/>
</dbReference>
<dbReference type="PROSITE" id="PS50850">
    <property type="entry name" value="MFS"/>
    <property type="match status" value="1"/>
</dbReference>
<dbReference type="EMBL" id="CP002355">
    <property type="protein sequence ID" value="ADR33910.1"/>
    <property type="molecule type" value="Genomic_DNA"/>
</dbReference>
<reference evidence="6 7" key="1">
    <citation type="journal article" date="2012" name="Stand. Genomic Sci.">
        <title>Complete genome sequence of the sulfur compounds oxidizing chemolithoautotroph Sulfuricurvum kujiense type strain (YK-1(T)).</title>
        <authorList>
            <person name="Han C."/>
            <person name="Kotsyurbenko O."/>
            <person name="Chertkov O."/>
            <person name="Held B."/>
            <person name="Lapidus A."/>
            <person name="Nolan M."/>
            <person name="Lucas S."/>
            <person name="Hammon N."/>
            <person name="Deshpande S."/>
            <person name="Cheng J.F."/>
            <person name="Tapia R."/>
            <person name="Goodwin L.A."/>
            <person name="Pitluck S."/>
            <person name="Liolios K."/>
            <person name="Pagani I."/>
            <person name="Ivanova N."/>
            <person name="Mavromatis K."/>
            <person name="Mikhailova N."/>
            <person name="Pati A."/>
            <person name="Chen A."/>
            <person name="Palaniappan K."/>
            <person name="Land M."/>
            <person name="Hauser L."/>
            <person name="Chang Y.J."/>
            <person name="Jeffries C.D."/>
            <person name="Brambilla E.M."/>
            <person name="Rohde M."/>
            <person name="Spring S."/>
            <person name="Sikorski J."/>
            <person name="Goker M."/>
            <person name="Woyke T."/>
            <person name="Bristow J."/>
            <person name="Eisen J.A."/>
            <person name="Markowitz V."/>
            <person name="Hugenholtz P."/>
            <person name="Kyrpides N.C."/>
            <person name="Klenk H.P."/>
            <person name="Detter J.C."/>
        </authorList>
    </citation>
    <scope>NUCLEOTIDE SEQUENCE [LARGE SCALE GENOMIC DNA]</scope>
    <source>
        <strain evidence="7">ATCC BAA-921 / DSM 16994 / JCM 11577 / YK-1</strain>
    </source>
</reference>
<dbReference type="PANTHER" id="PTHR23518">
    <property type="entry name" value="C-METHYLTRANSFERASE"/>
    <property type="match status" value="1"/>
</dbReference>
<dbReference type="KEGG" id="sku:Sulku_1247"/>
<evidence type="ECO:0000256" key="2">
    <source>
        <dbReference type="ARBA" id="ARBA00022989"/>
    </source>
</evidence>
<keyword evidence="3 4" id="KW-0472">Membrane</keyword>
<protein>
    <submittedName>
        <fullName evidence="6">Major facilitator superfamily MFS_1</fullName>
    </submittedName>
</protein>
<keyword evidence="1 4" id="KW-0812">Transmembrane</keyword>
<feature type="transmembrane region" description="Helical" evidence="4">
    <location>
        <begin position="144"/>
        <end position="162"/>
    </location>
</feature>
<dbReference type="RefSeq" id="WP_013460107.1">
    <property type="nucleotide sequence ID" value="NC_014762.1"/>
</dbReference>